<sequence>MATLCGHFQLAPAVECGWPSGMRNGEYIELEMDIYKHSDISAYSPTHEILDETDSGKESQWAGNAGKRLDDLRTLRLEIRPKLEIKPVKILGDREFEGLTIEVERPGLSRLGILREGHLRRSTSRRSCKKDEGIISNLRAVLRQRLLEELQVDVDWRRDKGLAWRQKRAGPRGDSESGVPARRARSSRTRSHPRVRYCRARRSKVARPNFGSLRARSTEKGAQRGRGKTVELDEDGARATETV</sequence>
<proteinExistence type="predicted"/>
<evidence type="ECO:0000313" key="2">
    <source>
        <dbReference type="EMBL" id="KAJ7711726.1"/>
    </source>
</evidence>
<protein>
    <submittedName>
        <fullName evidence="2">Uncharacterized protein</fullName>
    </submittedName>
</protein>
<accession>A0AAD7H3X3</accession>
<evidence type="ECO:0000313" key="3">
    <source>
        <dbReference type="Proteomes" id="UP001215598"/>
    </source>
</evidence>
<dbReference type="EMBL" id="JARKIB010000387">
    <property type="protein sequence ID" value="KAJ7711726.1"/>
    <property type="molecule type" value="Genomic_DNA"/>
</dbReference>
<feature type="region of interest" description="Disordered" evidence="1">
    <location>
        <begin position="165"/>
        <end position="243"/>
    </location>
</feature>
<feature type="compositionally biased region" description="Basic and acidic residues" evidence="1">
    <location>
        <begin position="216"/>
        <end position="243"/>
    </location>
</feature>
<reference evidence="2" key="1">
    <citation type="submission" date="2023-03" db="EMBL/GenBank/DDBJ databases">
        <title>Massive genome expansion in bonnet fungi (Mycena s.s.) driven by repeated elements and novel gene families across ecological guilds.</title>
        <authorList>
            <consortium name="Lawrence Berkeley National Laboratory"/>
            <person name="Harder C.B."/>
            <person name="Miyauchi S."/>
            <person name="Viragh M."/>
            <person name="Kuo A."/>
            <person name="Thoen E."/>
            <person name="Andreopoulos B."/>
            <person name="Lu D."/>
            <person name="Skrede I."/>
            <person name="Drula E."/>
            <person name="Henrissat B."/>
            <person name="Morin E."/>
            <person name="Kohler A."/>
            <person name="Barry K."/>
            <person name="LaButti K."/>
            <person name="Morin E."/>
            <person name="Salamov A."/>
            <person name="Lipzen A."/>
            <person name="Mereny Z."/>
            <person name="Hegedus B."/>
            <person name="Baldrian P."/>
            <person name="Stursova M."/>
            <person name="Weitz H."/>
            <person name="Taylor A."/>
            <person name="Grigoriev I.V."/>
            <person name="Nagy L.G."/>
            <person name="Martin F."/>
            <person name="Kauserud H."/>
        </authorList>
    </citation>
    <scope>NUCLEOTIDE SEQUENCE</scope>
    <source>
        <strain evidence="2">CBHHK182m</strain>
    </source>
</reference>
<comment type="caution">
    <text evidence="2">The sequence shown here is derived from an EMBL/GenBank/DDBJ whole genome shotgun (WGS) entry which is preliminary data.</text>
</comment>
<dbReference type="AlphaFoldDB" id="A0AAD7H3X3"/>
<evidence type="ECO:0000256" key="1">
    <source>
        <dbReference type="SAM" id="MobiDB-lite"/>
    </source>
</evidence>
<gene>
    <name evidence="2" type="ORF">B0H16DRAFT_1480062</name>
</gene>
<feature type="compositionally biased region" description="Basic residues" evidence="1">
    <location>
        <begin position="182"/>
        <end position="205"/>
    </location>
</feature>
<name>A0AAD7H3X3_9AGAR</name>
<organism evidence="2 3">
    <name type="scientific">Mycena metata</name>
    <dbReference type="NCBI Taxonomy" id="1033252"/>
    <lineage>
        <taxon>Eukaryota</taxon>
        <taxon>Fungi</taxon>
        <taxon>Dikarya</taxon>
        <taxon>Basidiomycota</taxon>
        <taxon>Agaricomycotina</taxon>
        <taxon>Agaricomycetes</taxon>
        <taxon>Agaricomycetidae</taxon>
        <taxon>Agaricales</taxon>
        <taxon>Marasmiineae</taxon>
        <taxon>Mycenaceae</taxon>
        <taxon>Mycena</taxon>
    </lineage>
</organism>
<keyword evidence="3" id="KW-1185">Reference proteome</keyword>
<dbReference type="Proteomes" id="UP001215598">
    <property type="component" value="Unassembled WGS sequence"/>
</dbReference>